<dbReference type="CDD" id="cd05500">
    <property type="entry name" value="Bromo_BDF1_2_I"/>
    <property type="match status" value="1"/>
</dbReference>
<dbReference type="InterPro" id="IPR015943">
    <property type="entry name" value="WD40/YVTN_repeat-like_dom_sf"/>
</dbReference>
<proteinExistence type="predicted"/>
<feature type="compositionally biased region" description="Acidic residues" evidence="6">
    <location>
        <begin position="1128"/>
        <end position="1142"/>
    </location>
</feature>
<dbReference type="InterPro" id="IPR027353">
    <property type="entry name" value="NET_dom"/>
</dbReference>
<feature type="compositionally biased region" description="Polar residues" evidence="6">
    <location>
        <begin position="745"/>
        <end position="758"/>
    </location>
</feature>
<accession>A0A1X6NGV2</accession>
<dbReference type="PANTHER" id="PTHR16017:SF0">
    <property type="entry name" value="WD REPEAT-CONTAINING PROTEIN 70"/>
    <property type="match status" value="1"/>
</dbReference>
<dbReference type="RefSeq" id="XP_024344536.1">
    <property type="nucleotide sequence ID" value="XM_024482310.1"/>
</dbReference>
<feature type="region of interest" description="Disordered" evidence="6">
    <location>
        <begin position="588"/>
        <end position="624"/>
    </location>
</feature>
<feature type="domain" description="Bromo" evidence="7">
    <location>
        <begin position="831"/>
        <end position="915"/>
    </location>
</feature>
<feature type="compositionally biased region" description="Basic and acidic residues" evidence="6">
    <location>
        <begin position="77"/>
        <end position="92"/>
    </location>
</feature>
<sequence>MASALRESLEDVDVDGSFGNGKIGGRYRRGWSLSFEHTALSGHGRWKMGARKHIKMSDMDILAAMGISGFGKKPKQRQLDPRRFDKNKREDQTFAPSTEVKEEPDASSSKALSQTFLHQEEPEFDPDDIGPPPPPHAANTDTHEEGEPEFDPSDEEDSGLPDFPITHELILKDHTKVVSALTLDPSGARVLSGSHDYDCVSHSRHGSPRVLTTYVLFPNSQAIHDLKYSNDGQQFLVISGTLQAKLYDRDGEELIQREPSAQRVLTQVDYSTIRIWDLENKRKQKTAIVVKSKERACLDGTLHMWQTKSNFVRPSMTVEGAFVKNTEPGSLVFSIDGRTVLTRGGDDTVKLWDLRAFKKPLAERTGLTTLYPTTNAIFSPDDKYVVTGSAATAKGGKGRLMILRKDNLESVKELEVDTTPVKVAWHSKINQSSINGAKLPLNKGPPRKATIEDMSDAVSAPTILTPHALPMFRDGDGIARGGKRKREKDRLDPRKSRRPELPVTGPGRGGRVGASATQHVVQNLVRDTTRDEDPREALLKLADADQDPVWTAARIKTLAQLRISCSPKSTPAPLPSRHSPVTVTRRLPPTMSDASPPPGINGHHVSDSPAVDSPATPVDNTTSPDIKIDVDYAATESDARHELVTVKMDTSEDASLQPQVGTPTDPATIPIAPPKGTPPPSTGQLLEDVRMAEEALPTEDSDVHMADIDTDTKPSALNGLSNGHTVEATAPTSLPAVSSIETAVASTAPGSPYPNNTTSDHDDDKPPPAKRARKYSDAERASLANTGTSPPASSPEPLSTVRLPTPTARAGDPTLTTAQWRFSTSTIRTLKKMKDTGPFLHPVDPVALNIPHYPSIVKNPMDFTTIERKMASSNPIKRDSNNANPRYNHVDEFIADVRLIFTNCVLFNGPDHPITAMGKRVEAVFDKQIKQLPAAEEPKVLPKKVATPPPPPPQPKRQPARRPSVAVPVIRRIEEPVQGGRPKREIHPPPPKDLPYEAPKKPRKAKMPKNDAYVDQFKHCEKILKELHKKSLYNLAHPFYEPVDWVKMEIPQYPKIIKKPMDLSTIRRKLADGEYTTPDKFREDFKLMVRNCLTFNPPKNPVHESGKELDRVFDEKWLHLPPLHSQDPSDEEDDYDEDDSEEDRLPGMIANMENQILHMKNNLDVLKRKAKPEKEKRKKEKKVAQPVASTSKALPKQPKATPAANGRKKTKKPITDDDVLTFEQKKDLSDTIGKLDGAKLEKVIQIIHEGVPEIRDSTEEIELEIDQLPATVLTKLYNFVIRPIRANQTKRPRTGKGTGTGGLKRKSMDEDVEAAKIRALEERMKLFEGRGSAGAASDAQPADDSEHSSAESSDESSASDSE</sequence>
<feature type="region of interest" description="Disordered" evidence="6">
    <location>
        <begin position="1328"/>
        <end position="1362"/>
    </location>
</feature>
<dbReference type="SMART" id="SM00297">
    <property type="entry name" value="BROMO"/>
    <property type="match status" value="2"/>
</dbReference>
<evidence type="ECO:0000256" key="2">
    <source>
        <dbReference type="ARBA" id="ARBA00022737"/>
    </source>
</evidence>
<dbReference type="Pfam" id="PF00400">
    <property type="entry name" value="WD40"/>
    <property type="match status" value="2"/>
</dbReference>
<dbReference type="Gene3D" id="1.20.920.10">
    <property type="entry name" value="Bromodomain-like"/>
    <property type="match status" value="2"/>
</dbReference>
<dbReference type="Gene3D" id="2.130.10.10">
    <property type="entry name" value="YVTN repeat-like/Quinoprotein amine dehydrogenase"/>
    <property type="match status" value="2"/>
</dbReference>
<keyword evidence="1 5" id="KW-0853">WD repeat</keyword>
<keyword evidence="2" id="KW-0677">Repeat</keyword>
<feature type="region of interest" description="Disordered" evidence="6">
    <location>
        <begin position="697"/>
        <end position="733"/>
    </location>
</feature>
<dbReference type="STRING" id="670580.A0A1X6NGV2"/>
<dbReference type="InterPro" id="IPR001680">
    <property type="entry name" value="WD40_rpt"/>
</dbReference>
<feature type="compositionally biased region" description="Polar residues" evidence="6">
    <location>
        <begin position="713"/>
        <end position="733"/>
    </location>
</feature>
<dbReference type="PRINTS" id="PR00503">
    <property type="entry name" value="BROMODOMAIN"/>
</dbReference>
<feature type="region of interest" description="Disordered" evidence="6">
    <location>
        <begin position="745"/>
        <end position="813"/>
    </location>
</feature>
<dbReference type="InterPro" id="IPR038336">
    <property type="entry name" value="NET_sf"/>
</dbReference>
<dbReference type="Pfam" id="PF00439">
    <property type="entry name" value="Bromodomain"/>
    <property type="match status" value="2"/>
</dbReference>
<feature type="domain" description="Bromo" evidence="7">
    <location>
        <begin position="1031"/>
        <end position="1103"/>
    </location>
</feature>
<dbReference type="OrthoDB" id="784962at2759"/>
<evidence type="ECO:0000313" key="9">
    <source>
        <dbReference type="EMBL" id="OSX67742.1"/>
    </source>
</evidence>
<feature type="compositionally biased region" description="Polar residues" evidence="6">
    <location>
        <begin position="106"/>
        <end position="117"/>
    </location>
</feature>
<gene>
    <name evidence="9" type="ORF">POSPLADRAFT_1068612</name>
</gene>
<feature type="compositionally biased region" description="Acidic residues" evidence="6">
    <location>
        <begin position="144"/>
        <end position="159"/>
    </location>
</feature>
<evidence type="ECO:0000259" key="7">
    <source>
        <dbReference type="PROSITE" id="PS50014"/>
    </source>
</evidence>
<feature type="region of interest" description="Disordered" evidence="6">
    <location>
        <begin position="1120"/>
        <end position="1143"/>
    </location>
</feature>
<name>A0A1X6NGV2_9APHY</name>
<dbReference type="GO" id="GO:0005634">
    <property type="term" value="C:nucleus"/>
    <property type="evidence" value="ECO:0007669"/>
    <property type="project" value="TreeGrafter"/>
</dbReference>
<feature type="region of interest" description="Disordered" evidence="6">
    <location>
        <begin position="69"/>
        <end position="163"/>
    </location>
</feature>
<evidence type="ECO:0000256" key="3">
    <source>
        <dbReference type="ARBA" id="ARBA00023117"/>
    </source>
</evidence>
<feature type="compositionally biased region" description="Basic and acidic residues" evidence="6">
    <location>
        <begin position="488"/>
        <end position="500"/>
    </location>
</feature>
<dbReference type="InterPro" id="IPR036427">
    <property type="entry name" value="Bromodomain-like_sf"/>
</dbReference>
<evidence type="ECO:0000256" key="4">
    <source>
        <dbReference type="PROSITE-ProRule" id="PRU00035"/>
    </source>
</evidence>
<feature type="domain" description="NET" evidence="8">
    <location>
        <begin position="1210"/>
        <end position="1291"/>
    </location>
</feature>
<dbReference type="PROSITE" id="PS50082">
    <property type="entry name" value="WD_REPEATS_2"/>
    <property type="match status" value="1"/>
</dbReference>
<evidence type="ECO:0000256" key="1">
    <source>
        <dbReference type="ARBA" id="ARBA00022574"/>
    </source>
</evidence>
<protein>
    <submittedName>
        <fullName evidence="9">Uncharacterized protein</fullName>
    </submittedName>
</protein>
<evidence type="ECO:0000256" key="5">
    <source>
        <dbReference type="PROSITE-ProRule" id="PRU00221"/>
    </source>
</evidence>
<dbReference type="GO" id="GO:0006325">
    <property type="term" value="P:chromatin organization"/>
    <property type="evidence" value="ECO:0007669"/>
    <property type="project" value="UniProtKB-ARBA"/>
</dbReference>
<organism evidence="9 10">
    <name type="scientific">Postia placenta MAD-698-R-SB12</name>
    <dbReference type="NCBI Taxonomy" id="670580"/>
    <lineage>
        <taxon>Eukaryota</taxon>
        <taxon>Fungi</taxon>
        <taxon>Dikarya</taxon>
        <taxon>Basidiomycota</taxon>
        <taxon>Agaricomycotina</taxon>
        <taxon>Agaricomycetes</taxon>
        <taxon>Polyporales</taxon>
        <taxon>Adustoporiaceae</taxon>
        <taxon>Rhodonia</taxon>
    </lineage>
</organism>
<feature type="region of interest" description="Disordered" evidence="6">
    <location>
        <begin position="650"/>
        <end position="684"/>
    </location>
</feature>
<feature type="region of interest" description="Disordered" evidence="6">
    <location>
        <begin position="470"/>
        <end position="517"/>
    </location>
</feature>
<dbReference type="Proteomes" id="UP000194127">
    <property type="component" value="Unassembled WGS sequence"/>
</dbReference>
<dbReference type="PANTHER" id="PTHR16017">
    <property type="entry name" value="GASTRULATION DEFECTIVE PROTEIN 1-RELATED"/>
    <property type="match status" value="1"/>
</dbReference>
<dbReference type="InterPro" id="IPR001487">
    <property type="entry name" value="Bromodomain"/>
</dbReference>
<feature type="region of interest" description="Disordered" evidence="6">
    <location>
        <begin position="1169"/>
        <end position="1214"/>
    </location>
</feature>
<dbReference type="InterPro" id="IPR051858">
    <property type="entry name" value="WD_repeat_GAD-1"/>
</dbReference>
<feature type="compositionally biased region" description="Pro residues" evidence="6">
    <location>
        <begin position="671"/>
        <end position="681"/>
    </location>
</feature>
<reference evidence="9 10" key="1">
    <citation type="submission" date="2017-04" db="EMBL/GenBank/DDBJ databases">
        <title>Genome Sequence of the Model Brown-Rot Fungus Postia placenta SB12.</title>
        <authorList>
            <consortium name="DOE Joint Genome Institute"/>
            <person name="Gaskell J."/>
            <person name="Kersten P."/>
            <person name="Larrondo L.F."/>
            <person name="Canessa P."/>
            <person name="Martinez D."/>
            <person name="Hibbett D."/>
            <person name="Schmoll M."/>
            <person name="Kubicek C.P."/>
            <person name="Martinez A.T."/>
            <person name="Yadav J."/>
            <person name="Master E."/>
            <person name="Magnuson J.K."/>
            <person name="James T."/>
            <person name="Yaver D."/>
            <person name="Berka R."/>
            <person name="Labutti K."/>
            <person name="Lipzen A."/>
            <person name="Aerts A."/>
            <person name="Barry K."/>
            <person name="Henrissat B."/>
            <person name="Blanchette R."/>
            <person name="Grigoriev I."/>
            <person name="Cullen D."/>
        </authorList>
    </citation>
    <scope>NUCLEOTIDE SEQUENCE [LARGE SCALE GENOMIC DNA]</scope>
    <source>
        <strain evidence="9 10">MAD-698-R-SB12</strain>
    </source>
</reference>
<feature type="compositionally biased region" description="Pro residues" evidence="6">
    <location>
        <begin position="947"/>
        <end position="956"/>
    </location>
</feature>
<dbReference type="SMART" id="SM00320">
    <property type="entry name" value="WD40"/>
    <property type="match status" value="3"/>
</dbReference>
<feature type="compositionally biased region" description="Basic and acidic residues" evidence="6">
    <location>
        <begin position="701"/>
        <end position="712"/>
    </location>
</feature>
<dbReference type="PROSITE" id="PS50014">
    <property type="entry name" value="BROMODOMAIN_2"/>
    <property type="match status" value="2"/>
</dbReference>
<feature type="compositionally biased region" description="Basic residues" evidence="6">
    <location>
        <begin position="1169"/>
        <end position="1181"/>
    </location>
</feature>
<dbReference type="Pfam" id="PF17035">
    <property type="entry name" value="BET"/>
    <property type="match status" value="1"/>
</dbReference>
<dbReference type="EMBL" id="KZ110591">
    <property type="protein sequence ID" value="OSX67742.1"/>
    <property type="molecule type" value="Genomic_DNA"/>
</dbReference>
<dbReference type="SUPFAM" id="SSF50978">
    <property type="entry name" value="WD40 repeat-like"/>
    <property type="match status" value="1"/>
</dbReference>
<evidence type="ECO:0000313" key="10">
    <source>
        <dbReference type="Proteomes" id="UP000194127"/>
    </source>
</evidence>
<dbReference type="InterPro" id="IPR036322">
    <property type="entry name" value="WD40_repeat_dom_sf"/>
</dbReference>
<dbReference type="Gene3D" id="1.20.1270.220">
    <property type="match status" value="1"/>
</dbReference>
<dbReference type="GO" id="GO:0035861">
    <property type="term" value="C:site of double-strand break"/>
    <property type="evidence" value="ECO:0007669"/>
    <property type="project" value="TreeGrafter"/>
</dbReference>
<feature type="region of interest" description="Disordered" evidence="6">
    <location>
        <begin position="1288"/>
        <end position="1309"/>
    </location>
</feature>
<keyword evidence="3 4" id="KW-0103">Bromodomain</keyword>
<evidence type="ECO:0000256" key="6">
    <source>
        <dbReference type="SAM" id="MobiDB-lite"/>
    </source>
</evidence>
<dbReference type="SUPFAM" id="SSF47370">
    <property type="entry name" value="Bromodomain"/>
    <property type="match status" value="2"/>
</dbReference>
<feature type="region of interest" description="Disordered" evidence="6">
    <location>
        <begin position="935"/>
        <end position="1008"/>
    </location>
</feature>
<keyword evidence="10" id="KW-1185">Reference proteome</keyword>
<evidence type="ECO:0000259" key="8">
    <source>
        <dbReference type="PROSITE" id="PS51525"/>
    </source>
</evidence>
<dbReference type="PROSITE" id="PS51525">
    <property type="entry name" value="NET"/>
    <property type="match status" value="1"/>
</dbReference>
<dbReference type="GeneID" id="36327260"/>
<feature type="repeat" description="WD" evidence="5">
    <location>
        <begin position="330"/>
        <end position="355"/>
    </location>
</feature>